<evidence type="ECO:0000313" key="3">
    <source>
        <dbReference type="Proteomes" id="UP001223547"/>
    </source>
</evidence>
<keyword evidence="1" id="KW-0812">Transmembrane</keyword>
<name>A0ABT7HEB9_9GAMM</name>
<feature type="transmembrane region" description="Helical" evidence="1">
    <location>
        <begin position="82"/>
        <end position="105"/>
    </location>
</feature>
<feature type="transmembrane region" description="Helical" evidence="1">
    <location>
        <begin position="6"/>
        <end position="26"/>
    </location>
</feature>
<comment type="caution">
    <text evidence="2">The sequence shown here is derived from an EMBL/GenBank/DDBJ whole genome shotgun (WGS) entry which is preliminary data.</text>
</comment>
<reference evidence="2 3" key="1">
    <citation type="submission" date="2023-05" db="EMBL/GenBank/DDBJ databases">
        <title>Marinobacter albus sp. nov., a marine bacterium isolated from sand in a coastal intertidal zone of huludao.</title>
        <authorList>
            <person name="Deng T."/>
        </authorList>
    </citation>
    <scope>NUCLEOTIDE SEQUENCE [LARGE SCALE GENOMIC DNA]</scope>
    <source>
        <strain evidence="2 3">M216</strain>
    </source>
</reference>
<feature type="transmembrane region" description="Helical" evidence="1">
    <location>
        <begin position="35"/>
        <end position="62"/>
    </location>
</feature>
<dbReference type="EMBL" id="JASSQD010000001">
    <property type="protein sequence ID" value="MDK9558262.1"/>
    <property type="molecule type" value="Genomic_DNA"/>
</dbReference>
<dbReference type="RefSeq" id="WP_285368264.1">
    <property type="nucleotide sequence ID" value="NZ_JASSQD010000001.1"/>
</dbReference>
<keyword evidence="1" id="KW-1133">Transmembrane helix</keyword>
<organism evidence="2 3">
    <name type="scientific">Marinobacter albus</name>
    <dbReference type="NCBI Taxonomy" id="3030833"/>
    <lineage>
        <taxon>Bacteria</taxon>
        <taxon>Pseudomonadati</taxon>
        <taxon>Pseudomonadota</taxon>
        <taxon>Gammaproteobacteria</taxon>
        <taxon>Pseudomonadales</taxon>
        <taxon>Marinobacteraceae</taxon>
        <taxon>Marinobacter</taxon>
    </lineage>
</organism>
<protein>
    <submittedName>
        <fullName evidence="2">Uncharacterized protein</fullName>
    </submittedName>
</protein>
<evidence type="ECO:0000313" key="2">
    <source>
        <dbReference type="EMBL" id="MDK9558262.1"/>
    </source>
</evidence>
<evidence type="ECO:0000256" key="1">
    <source>
        <dbReference type="SAM" id="Phobius"/>
    </source>
</evidence>
<proteinExistence type="predicted"/>
<gene>
    <name evidence="2" type="ORF">QQF73_11580</name>
</gene>
<accession>A0ABT7HEB9</accession>
<dbReference type="Proteomes" id="UP001223547">
    <property type="component" value="Unassembled WGS sequence"/>
</dbReference>
<sequence>MSESVLSMFFSFAITPILALWPYFFIRFKKGENQFLFVSAFYGAMVVTSALLSAIAFPIGVFLVKLLPQLDILGLADHLQPFVQICEAIADWYFVLIFPVLYLALPPLLDRRYEVFSLTSR</sequence>
<keyword evidence="3" id="KW-1185">Reference proteome</keyword>
<keyword evidence="1" id="KW-0472">Membrane</keyword>